<sequence>MKYIDLEKPYFKRLEYKVTDTISYKDFNTSNISLQNTNENISFVDIDLNRPEKYRGLGEYFEIENKELLNHSIGINIKKENEKMIILKYDFDKLNDTLINGININLEENAKAKILVYYYSKTDESAFYHNGYIKVNAGKNSNLELITLQNLNSLSKNFTETDFLLDDNANVEYYDLELGSSVNLVASKTRLLGDNATMLYIPAYLVDKDKKADFEYSLLFHGKKGKGDIEARGTTKDFGTKVFRGNIYFNKGCKGSTASEGEFSILLDDTIKIHAIPAMLCDEDDVVGAHAASVGKVDEERLFYLMSRGFSKVDAKRIIVESTFRPIFEKIEDEKIKEDMFLEIKNRMN</sequence>
<dbReference type="InterPro" id="IPR037284">
    <property type="entry name" value="SUF_FeS_clus_asmbl_SufBD_sf"/>
</dbReference>
<dbReference type="Pfam" id="PF01458">
    <property type="entry name" value="SUFBD_core"/>
    <property type="match status" value="1"/>
</dbReference>
<evidence type="ECO:0000259" key="1">
    <source>
        <dbReference type="Pfam" id="PF01458"/>
    </source>
</evidence>
<proteinExistence type="predicted"/>
<dbReference type="RefSeq" id="WP_156683200.1">
    <property type="nucleotide sequence ID" value="NZ_CABWIB010000001.1"/>
</dbReference>
<accession>A0A6I8M8P0</accession>
<dbReference type="InterPro" id="IPR000825">
    <property type="entry name" value="SUF_FeS_clus_asmbl_SufBD_core"/>
</dbReference>
<feature type="domain" description="SUF system FeS cluster assembly SufBD core" evidence="1">
    <location>
        <begin position="98"/>
        <end position="321"/>
    </location>
</feature>
<dbReference type="PANTHER" id="PTHR43575">
    <property type="entry name" value="PROTEIN ABCI7, CHLOROPLASTIC"/>
    <property type="match status" value="1"/>
</dbReference>
<gene>
    <name evidence="2" type="ORF">OMES3154_00468</name>
</gene>
<evidence type="ECO:0000313" key="3">
    <source>
        <dbReference type="Proteomes" id="UP000419017"/>
    </source>
</evidence>
<dbReference type="SUPFAM" id="SSF101960">
    <property type="entry name" value="Stabilizer of iron transporter SufD"/>
    <property type="match status" value="1"/>
</dbReference>
<organism evidence="2 3">
    <name type="scientific">Oceanivirga miroungae</name>
    <dbReference type="NCBI Taxonomy" id="1130046"/>
    <lineage>
        <taxon>Bacteria</taxon>
        <taxon>Fusobacteriati</taxon>
        <taxon>Fusobacteriota</taxon>
        <taxon>Fusobacteriia</taxon>
        <taxon>Fusobacteriales</taxon>
        <taxon>Leptotrichiaceae</taxon>
        <taxon>Oceanivirga</taxon>
    </lineage>
</organism>
<evidence type="ECO:0000313" key="2">
    <source>
        <dbReference type="EMBL" id="VWL85185.1"/>
    </source>
</evidence>
<dbReference type="InterPro" id="IPR055346">
    <property type="entry name" value="Fe-S_cluster_assembly_SufBD"/>
</dbReference>
<dbReference type="PANTHER" id="PTHR43575:SF1">
    <property type="entry name" value="PROTEIN ABCI7, CHLOROPLASTIC"/>
    <property type="match status" value="1"/>
</dbReference>
<dbReference type="EMBL" id="CABWIB010000001">
    <property type="protein sequence ID" value="VWL85185.1"/>
    <property type="molecule type" value="Genomic_DNA"/>
</dbReference>
<protein>
    <submittedName>
        <fullName evidence="2">SufBD protein</fullName>
    </submittedName>
</protein>
<dbReference type="GO" id="GO:0016226">
    <property type="term" value="P:iron-sulfur cluster assembly"/>
    <property type="evidence" value="ECO:0007669"/>
    <property type="project" value="InterPro"/>
</dbReference>
<keyword evidence="3" id="KW-1185">Reference proteome</keyword>
<dbReference type="Proteomes" id="UP000419017">
    <property type="component" value="Unassembled WGS sequence"/>
</dbReference>
<dbReference type="AlphaFoldDB" id="A0A6I8M8P0"/>
<name>A0A6I8M8P0_9FUSO</name>
<reference evidence="2 3" key="1">
    <citation type="submission" date="2019-10" db="EMBL/GenBank/DDBJ databases">
        <authorList>
            <person name="Blom J."/>
        </authorList>
    </citation>
    <scope>NUCLEOTIDE SEQUENCE [LARGE SCALE GENOMIC DNA]</scope>
    <source>
        <strain evidence="2 3">ES3154-GLU</strain>
    </source>
</reference>